<accession>A0ABU9HH36</accession>
<dbReference type="EMBL" id="JBAKBA010000364">
    <property type="protein sequence ID" value="MEL0661149.1"/>
    <property type="molecule type" value="Genomic_DNA"/>
</dbReference>
<feature type="non-terminal residue" evidence="1">
    <location>
        <position position="71"/>
    </location>
</feature>
<evidence type="ECO:0000313" key="2">
    <source>
        <dbReference type="Proteomes" id="UP001366060"/>
    </source>
</evidence>
<gene>
    <name evidence="1" type="ORF">V6255_18800</name>
</gene>
<comment type="caution">
    <text evidence="1">The sequence shown here is derived from an EMBL/GenBank/DDBJ whole genome shotgun (WGS) entry which is preliminary data.</text>
</comment>
<feature type="non-terminal residue" evidence="1">
    <location>
        <position position="1"/>
    </location>
</feature>
<dbReference type="RefSeq" id="WP_341629465.1">
    <property type="nucleotide sequence ID" value="NZ_JBAKBA010000364.1"/>
</dbReference>
<reference evidence="1 2" key="1">
    <citation type="submission" date="2024-02" db="EMBL/GenBank/DDBJ databases">
        <title>Bacteria isolated from the canopy kelp, Nereocystis luetkeana.</title>
        <authorList>
            <person name="Pfister C.A."/>
            <person name="Younker I.T."/>
            <person name="Light S.H."/>
        </authorList>
    </citation>
    <scope>NUCLEOTIDE SEQUENCE [LARGE SCALE GENOMIC DNA]</scope>
    <source>
        <strain evidence="1 2">TI.2.07</strain>
    </source>
</reference>
<evidence type="ECO:0000313" key="1">
    <source>
        <dbReference type="EMBL" id="MEL0661149.1"/>
    </source>
</evidence>
<proteinExistence type="predicted"/>
<name>A0ABU9HH36_9GAMM</name>
<protein>
    <submittedName>
        <fullName evidence="1">Uncharacterized protein</fullName>
    </submittedName>
</protein>
<dbReference type="SUPFAM" id="SSF82693">
    <property type="entry name" value="Multidrug efflux transporter AcrB pore domain, PN1, PN2, PC1 and PC2 subdomains"/>
    <property type="match status" value="1"/>
</dbReference>
<dbReference type="Gene3D" id="3.30.70.1440">
    <property type="entry name" value="Multidrug efflux transporter AcrB pore domain"/>
    <property type="match status" value="1"/>
</dbReference>
<dbReference type="Gene3D" id="3.30.2090.10">
    <property type="entry name" value="Multidrug efflux transporter AcrB TolC docking domain, DN and DC subdomains"/>
    <property type="match status" value="1"/>
</dbReference>
<dbReference type="InterPro" id="IPR027463">
    <property type="entry name" value="AcrB_DN_DC_subdom"/>
</dbReference>
<keyword evidence="2" id="KW-1185">Reference proteome</keyword>
<sequence length="71" mass="7617">DQFGDLYVRAINNDMVPLSELCTVTVVAEPRSLPHINQLNSATIGAVLTPGVTMVTAITFFQGLSTTKLPQ</sequence>
<organism evidence="1 2">
    <name type="scientific">Psychromonas arctica</name>
    <dbReference type="NCBI Taxonomy" id="168275"/>
    <lineage>
        <taxon>Bacteria</taxon>
        <taxon>Pseudomonadati</taxon>
        <taxon>Pseudomonadota</taxon>
        <taxon>Gammaproteobacteria</taxon>
        <taxon>Alteromonadales</taxon>
        <taxon>Psychromonadaceae</taxon>
        <taxon>Psychromonas</taxon>
    </lineage>
</organism>
<dbReference type="Proteomes" id="UP001366060">
    <property type="component" value="Unassembled WGS sequence"/>
</dbReference>